<dbReference type="OrthoDB" id="8894474at2"/>
<organism evidence="1 2">
    <name type="scientific">Rhodoferax lacus</name>
    <dbReference type="NCBI Taxonomy" id="2184758"/>
    <lineage>
        <taxon>Bacteria</taxon>
        <taxon>Pseudomonadati</taxon>
        <taxon>Pseudomonadota</taxon>
        <taxon>Betaproteobacteria</taxon>
        <taxon>Burkholderiales</taxon>
        <taxon>Comamonadaceae</taxon>
        <taxon>Rhodoferax</taxon>
    </lineage>
</organism>
<proteinExistence type="predicted"/>
<dbReference type="AlphaFoldDB" id="A0A3E1R627"/>
<dbReference type="Proteomes" id="UP000260665">
    <property type="component" value="Unassembled WGS sequence"/>
</dbReference>
<dbReference type="InterPro" id="IPR029060">
    <property type="entry name" value="PIN-like_dom_sf"/>
</dbReference>
<keyword evidence="2" id="KW-1185">Reference proteome</keyword>
<evidence type="ECO:0000313" key="1">
    <source>
        <dbReference type="EMBL" id="RFO94825.1"/>
    </source>
</evidence>
<sequence length="153" mass="17420">MTTIYCIDTSAVIDAGERYYPIDIFPAFWDKLDGLIQDGRLKAPQTLIDELEAKDDAWRAWVYERREQMIWAIDESIQEALSKVMPVYAGVVTNLDSIKGDPFFVAAAMAKGATLITSEKPRKGNVKIPRICDSLGVAWSPMLDVVRFERWRF</sequence>
<dbReference type="SUPFAM" id="SSF88723">
    <property type="entry name" value="PIN domain-like"/>
    <property type="match status" value="1"/>
</dbReference>
<evidence type="ECO:0008006" key="3">
    <source>
        <dbReference type="Google" id="ProtNLM"/>
    </source>
</evidence>
<dbReference type="EMBL" id="QFZK01000029">
    <property type="protein sequence ID" value="RFO94825.1"/>
    <property type="molecule type" value="Genomic_DNA"/>
</dbReference>
<dbReference type="RefSeq" id="WP_117180216.1">
    <property type="nucleotide sequence ID" value="NZ_QFZK01000029.1"/>
</dbReference>
<gene>
    <name evidence="1" type="ORF">DIC66_21370</name>
</gene>
<dbReference type="Pfam" id="PF14367">
    <property type="entry name" value="DUF4411"/>
    <property type="match status" value="1"/>
</dbReference>
<protein>
    <recommendedName>
        <fullName evidence="3">DUF4411 family protein</fullName>
    </recommendedName>
</protein>
<reference evidence="1 2" key="1">
    <citation type="submission" date="2018-05" db="EMBL/GenBank/DDBJ databases">
        <title>Rhodoferax soyangensis sp.nov., isolated from an oligotrophic freshwater lake.</title>
        <authorList>
            <person name="Park M."/>
        </authorList>
    </citation>
    <scope>NUCLEOTIDE SEQUENCE [LARGE SCALE GENOMIC DNA]</scope>
    <source>
        <strain evidence="1 2">IMCC26218</strain>
    </source>
</reference>
<comment type="caution">
    <text evidence="1">The sequence shown here is derived from an EMBL/GenBank/DDBJ whole genome shotgun (WGS) entry which is preliminary data.</text>
</comment>
<accession>A0A3E1R627</accession>
<evidence type="ECO:0000313" key="2">
    <source>
        <dbReference type="Proteomes" id="UP000260665"/>
    </source>
</evidence>
<name>A0A3E1R627_9BURK</name>
<dbReference type="InterPro" id="IPR016541">
    <property type="entry name" value="UCP008505"/>
</dbReference>